<keyword evidence="3" id="KW-1185">Reference proteome</keyword>
<feature type="region of interest" description="Disordered" evidence="1">
    <location>
        <begin position="80"/>
        <end position="106"/>
    </location>
</feature>
<feature type="compositionally biased region" description="Acidic residues" evidence="1">
    <location>
        <begin position="120"/>
        <end position="150"/>
    </location>
</feature>
<name>A0ABS7YHL4_9VIBR</name>
<dbReference type="EMBL" id="JAIWIU010000003">
    <property type="protein sequence ID" value="MCA2014532.1"/>
    <property type="molecule type" value="Genomic_DNA"/>
</dbReference>
<evidence type="ECO:0000313" key="2">
    <source>
        <dbReference type="EMBL" id="MCA2014532.1"/>
    </source>
</evidence>
<reference evidence="3" key="1">
    <citation type="submission" date="2023-07" db="EMBL/GenBank/DDBJ databases">
        <title>Molecular identification of indigenous halophilic bacteria isolated from red sea cost, biodegradation of synthetic dyes and assessment of degraded metabolite toxicity.</title>
        <authorList>
            <person name="Chaieb K."/>
            <person name="Altayb H.N."/>
        </authorList>
    </citation>
    <scope>NUCLEOTIDE SEQUENCE [LARGE SCALE GENOMIC DNA]</scope>
    <source>
        <strain evidence="3">K20</strain>
    </source>
</reference>
<feature type="compositionally biased region" description="Polar residues" evidence="1">
    <location>
        <begin position="179"/>
        <end position="190"/>
    </location>
</feature>
<comment type="caution">
    <text evidence="2">The sequence shown here is derived from an EMBL/GenBank/DDBJ whole genome shotgun (WGS) entry which is preliminary data.</text>
</comment>
<sequence>MLRDLLLLTDANLSIKVDKNGLASVALCSAGRTPLVMTLSLSEDDMHQAEQAIHTYCSELQHIKGASTIEVSLKRTKSHAASSASKIKVPDTKAQKPAKPAKQEEQDLLTSAIQSMSMDSETDADDLDGNDIADGTELEGVTDENSELIESDNLVTETHSRTITEELALAQSEESSKSNPTNVLSTDSTNNALRELVKQSILKF</sequence>
<gene>
    <name evidence="2" type="ORF">LDJ79_00320</name>
</gene>
<dbReference type="Proteomes" id="UP001199044">
    <property type="component" value="Unassembled WGS sequence"/>
</dbReference>
<organism evidence="2 3">
    <name type="scientific">Vibrio tritonius</name>
    <dbReference type="NCBI Taxonomy" id="1435069"/>
    <lineage>
        <taxon>Bacteria</taxon>
        <taxon>Pseudomonadati</taxon>
        <taxon>Pseudomonadota</taxon>
        <taxon>Gammaproteobacteria</taxon>
        <taxon>Vibrionales</taxon>
        <taxon>Vibrionaceae</taxon>
        <taxon>Vibrio</taxon>
    </lineage>
</organism>
<protein>
    <recommendedName>
        <fullName evidence="4">Flagellar hook-length control protein-like C-terminal domain-containing protein</fullName>
    </recommendedName>
</protein>
<evidence type="ECO:0000313" key="3">
    <source>
        <dbReference type="Proteomes" id="UP001199044"/>
    </source>
</evidence>
<dbReference type="RefSeq" id="WP_225249177.1">
    <property type="nucleotide sequence ID" value="NZ_JAIWIU010000003.1"/>
</dbReference>
<proteinExistence type="predicted"/>
<accession>A0ABS7YHL4</accession>
<evidence type="ECO:0000256" key="1">
    <source>
        <dbReference type="SAM" id="MobiDB-lite"/>
    </source>
</evidence>
<evidence type="ECO:0008006" key="4">
    <source>
        <dbReference type="Google" id="ProtNLM"/>
    </source>
</evidence>
<feature type="region of interest" description="Disordered" evidence="1">
    <location>
        <begin position="118"/>
        <end position="190"/>
    </location>
</feature>